<dbReference type="AlphaFoldDB" id="A0ABC8R9W3"/>
<feature type="non-terminal residue" evidence="2">
    <location>
        <position position="1"/>
    </location>
</feature>
<dbReference type="EMBL" id="CAUOFW020001171">
    <property type="protein sequence ID" value="CAK9141781.1"/>
    <property type="molecule type" value="Genomic_DNA"/>
</dbReference>
<feature type="compositionally biased region" description="Gly residues" evidence="1">
    <location>
        <begin position="12"/>
        <end position="24"/>
    </location>
</feature>
<sequence>SNWCRKMSSGGSRSGGRTSNGGGRDVSKVKVKVDVKIVRPPCPARPKIVVPRRQGAVNVTKVVNVTNVVNNTVVVAPKPKPKPKPNPTRVVEPKPKPTRVVDPRTTRPTAAPSSSHGGGNISWEAYFRSGVAINWNNQEVRNQANRLGMNIRGGSSSRGGGGGGQWCFNAFGQRVWMS</sequence>
<feature type="region of interest" description="Disordered" evidence="1">
    <location>
        <begin position="76"/>
        <end position="119"/>
    </location>
</feature>
<dbReference type="Proteomes" id="UP001642360">
    <property type="component" value="Unassembled WGS sequence"/>
</dbReference>
<accession>A0ABC8R9W3</accession>
<reference evidence="2 3" key="1">
    <citation type="submission" date="2024-02" db="EMBL/GenBank/DDBJ databases">
        <authorList>
            <person name="Vignale AGUSTIN F."/>
            <person name="Sosa J E."/>
            <person name="Modenutti C."/>
        </authorList>
    </citation>
    <scope>NUCLEOTIDE SEQUENCE [LARGE SCALE GENOMIC DNA]</scope>
</reference>
<feature type="region of interest" description="Disordered" evidence="1">
    <location>
        <begin position="1"/>
        <end position="27"/>
    </location>
</feature>
<evidence type="ECO:0000313" key="3">
    <source>
        <dbReference type="Proteomes" id="UP001642360"/>
    </source>
</evidence>
<evidence type="ECO:0000256" key="1">
    <source>
        <dbReference type="SAM" id="MobiDB-lite"/>
    </source>
</evidence>
<protein>
    <submittedName>
        <fullName evidence="2">Uncharacterized protein</fullName>
    </submittedName>
</protein>
<feature type="compositionally biased region" description="Basic and acidic residues" evidence="1">
    <location>
        <begin position="91"/>
        <end position="105"/>
    </location>
</feature>
<name>A0ABC8R9W3_9AQUA</name>
<comment type="caution">
    <text evidence="2">The sequence shown here is derived from an EMBL/GenBank/DDBJ whole genome shotgun (WGS) entry which is preliminary data.</text>
</comment>
<organism evidence="2 3">
    <name type="scientific">Ilex paraguariensis</name>
    <name type="common">yerba mate</name>
    <dbReference type="NCBI Taxonomy" id="185542"/>
    <lineage>
        <taxon>Eukaryota</taxon>
        <taxon>Viridiplantae</taxon>
        <taxon>Streptophyta</taxon>
        <taxon>Embryophyta</taxon>
        <taxon>Tracheophyta</taxon>
        <taxon>Spermatophyta</taxon>
        <taxon>Magnoliopsida</taxon>
        <taxon>eudicotyledons</taxon>
        <taxon>Gunneridae</taxon>
        <taxon>Pentapetalae</taxon>
        <taxon>asterids</taxon>
        <taxon>campanulids</taxon>
        <taxon>Aquifoliales</taxon>
        <taxon>Aquifoliaceae</taxon>
        <taxon>Ilex</taxon>
    </lineage>
</organism>
<gene>
    <name evidence="2" type="ORF">ILEXP_LOCUS9404</name>
</gene>
<keyword evidence="3" id="KW-1185">Reference proteome</keyword>
<evidence type="ECO:0000313" key="2">
    <source>
        <dbReference type="EMBL" id="CAK9141781.1"/>
    </source>
</evidence>
<proteinExistence type="predicted"/>